<evidence type="ECO:0000313" key="1">
    <source>
        <dbReference type="EMBL" id="CAB4820448.1"/>
    </source>
</evidence>
<dbReference type="AlphaFoldDB" id="A0A6J6ZN54"/>
<reference evidence="1" key="1">
    <citation type="submission" date="2020-05" db="EMBL/GenBank/DDBJ databases">
        <authorList>
            <person name="Chiriac C."/>
            <person name="Salcher M."/>
            <person name="Ghai R."/>
            <person name="Kavagutti S V."/>
        </authorList>
    </citation>
    <scope>NUCLEOTIDE SEQUENCE</scope>
</reference>
<organism evidence="1">
    <name type="scientific">freshwater metagenome</name>
    <dbReference type="NCBI Taxonomy" id="449393"/>
    <lineage>
        <taxon>unclassified sequences</taxon>
        <taxon>metagenomes</taxon>
        <taxon>ecological metagenomes</taxon>
    </lineage>
</organism>
<accession>A0A6J6ZN54</accession>
<protein>
    <submittedName>
        <fullName evidence="1">Unannotated protein</fullName>
    </submittedName>
</protein>
<gene>
    <name evidence="1" type="ORF">UFOPK3001_02165</name>
</gene>
<name>A0A6J6ZN54_9ZZZZ</name>
<proteinExistence type="predicted"/>
<dbReference type="EMBL" id="CAFAAJ010000185">
    <property type="protein sequence ID" value="CAB4820448.1"/>
    <property type="molecule type" value="Genomic_DNA"/>
</dbReference>
<sequence>MGHADVLASHHQVVDSCRVKATERHLERLPITCVPRPILQAEVVTVVDRVVQAECARIAHDDVIEMAVFPDIRLREDVVADVPVKLTLTGYIANPVKLQIRPCIGFERPHVRERSVDRSQKVIADVFTVDVGIKPLPIFPEVGEGFEHAPPNVWVGCSRRSGNRSLNIVDTRSFELPAEIREILCHLRRPGNARKVHSVIGLASAKENGVTVVLLKMLIGGEALAILGLGLDAEHGGCTCEQTEDRRTRAVDEQRC</sequence>